<dbReference type="Pfam" id="PF01699">
    <property type="entry name" value="Na_Ca_ex"/>
    <property type="match status" value="1"/>
</dbReference>
<dbReference type="AlphaFoldDB" id="A0A2P6Q4G5"/>
<evidence type="ECO:0000256" key="10">
    <source>
        <dbReference type="SAM" id="SignalP"/>
    </source>
</evidence>
<dbReference type="GO" id="GO:0012505">
    <property type="term" value="C:endomembrane system"/>
    <property type="evidence" value="ECO:0007669"/>
    <property type="project" value="UniProtKB-SubCell"/>
</dbReference>
<keyword evidence="4 9" id="KW-0812">Transmembrane</keyword>
<evidence type="ECO:0000256" key="1">
    <source>
        <dbReference type="ARBA" id="ARBA00004127"/>
    </source>
</evidence>
<feature type="transmembrane region" description="Helical" evidence="9">
    <location>
        <begin position="109"/>
        <end position="129"/>
    </location>
</feature>
<feature type="transmembrane region" description="Helical" evidence="9">
    <location>
        <begin position="484"/>
        <end position="502"/>
    </location>
</feature>
<dbReference type="Gramene" id="PRQ29082">
    <property type="protein sequence ID" value="PRQ29082"/>
    <property type="gene ID" value="RchiOBHm_Chr5g0010001"/>
</dbReference>
<evidence type="ECO:0000256" key="6">
    <source>
        <dbReference type="ARBA" id="ARBA00022989"/>
    </source>
</evidence>
<name>A0A2P6Q4G5_ROSCH</name>
<dbReference type="PANTHER" id="PTHR31503">
    <property type="entry name" value="VACUOLAR CALCIUM ION TRANSPORTER"/>
    <property type="match status" value="1"/>
</dbReference>
<dbReference type="InterPro" id="IPR011992">
    <property type="entry name" value="EF-hand-dom_pair"/>
</dbReference>
<dbReference type="Gene3D" id="1.10.238.10">
    <property type="entry name" value="EF-hand"/>
    <property type="match status" value="1"/>
</dbReference>
<feature type="transmembrane region" description="Helical" evidence="9">
    <location>
        <begin position="538"/>
        <end position="560"/>
    </location>
</feature>
<evidence type="ECO:0000256" key="5">
    <source>
        <dbReference type="ARBA" id="ARBA00022837"/>
    </source>
</evidence>
<keyword evidence="2" id="KW-0813">Transport</keyword>
<dbReference type="PANTHER" id="PTHR31503:SF80">
    <property type="entry name" value="EF-HAND DOMAIN-CONTAINING PROTEIN"/>
    <property type="match status" value="1"/>
</dbReference>
<feature type="domain" description="EF-hand" evidence="11">
    <location>
        <begin position="324"/>
        <end position="359"/>
    </location>
</feature>
<keyword evidence="6 9" id="KW-1133">Transmembrane helix</keyword>
<dbReference type="OMA" id="VTCEPTY"/>
<dbReference type="GO" id="GO:0005509">
    <property type="term" value="F:calcium ion binding"/>
    <property type="evidence" value="ECO:0007669"/>
    <property type="project" value="InterPro"/>
</dbReference>
<dbReference type="Pfam" id="PF13499">
    <property type="entry name" value="EF-hand_7"/>
    <property type="match status" value="1"/>
</dbReference>
<accession>A0A2P6Q4G5</accession>
<feature type="chain" id="PRO_5015164102" evidence="10">
    <location>
        <begin position="22"/>
        <end position="561"/>
    </location>
</feature>
<dbReference type="SMART" id="SM00054">
    <property type="entry name" value="EFh"/>
    <property type="match status" value="2"/>
</dbReference>
<feature type="signal peptide" evidence="10">
    <location>
        <begin position="1"/>
        <end position="21"/>
    </location>
</feature>
<keyword evidence="10" id="KW-0732">Signal</keyword>
<evidence type="ECO:0000256" key="2">
    <source>
        <dbReference type="ARBA" id="ARBA00022448"/>
    </source>
</evidence>
<sequence>MARAALFIIFLVLQLLHLGSSRSVKDSNLLISDGLDDKLISQSSSLLQVVDDLKADTVTCEPIYGFLPCATSVWGLAFMVIVYEILLYLANSCITSGSELFFKMYGTGFFGASVFHLLGTIPQVGIVVVTGVTGTAETAEAMATMNIGMVAGSAIMLLTLVWGSVVAFGSYDISKSPTSSNRGHKKRFSITGYVTTDAETSCTARIMMVSLIPFLILQVAKVLNSTSGIRIVILISLLVSFAFLVAYCIYQVFEPWIQNRRLEFLMSKYVQRTLSPSFLTASGEPNVSNIQEVFTRIDQNHNQSISAKELRTLILGIQIGEVGLESDYVEKAMEDFDISGDSQISEQEFVNGISKWVNARPSVNRQGQGHRRFLSSKSEEALEGQQKQVARKKKSKLTNKSWTNQIKAACLLILGIGIMILLANPLMETIQDFSTAASIPSFFTSYVLIPLAINYGLALQIITSAQDKTENAISLALSEIYNSVFMNNVMGLTIFLALVYIRNLSWDVSAAVLVVLIICSVMGLYASFSRKFPFWTCIIAYIMYPISLLMVYILTTFLGWT</sequence>
<dbReference type="EMBL" id="PDCK01000043">
    <property type="protein sequence ID" value="PRQ29082.1"/>
    <property type="molecule type" value="Genomic_DNA"/>
</dbReference>
<keyword evidence="13" id="KW-1185">Reference proteome</keyword>
<evidence type="ECO:0000256" key="8">
    <source>
        <dbReference type="ARBA" id="ARBA00023136"/>
    </source>
</evidence>
<dbReference type="GO" id="GO:0016020">
    <property type="term" value="C:membrane"/>
    <property type="evidence" value="ECO:0007669"/>
    <property type="project" value="InterPro"/>
</dbReference>
<evidence type="ECO:0000256" key="3">
    <source>
        <dbReference type="ARBA" id="ARBA00022449"/>
    </source>
</evidence>
<feature type="transmembrane region" description="Helical" evidence="9">
    <location>
        <begin position="149"/>
        <end position="171"/>
    </location>
</feature>
<comment type="caution">
    <text evidence="12">The sequence shown here is derived from an EMBL/GenBank/DDBJ whole genome shotgun (WGS) entry which is preliminary data.</text>
</comment>
<dbReference type="CDD" id="cd00051">
    <property type="entry name" value="EFh"/>
    <property type="match status" value="1"/>
</dbReference>
<evidence type="ECO:0000259" key="11">
    <source>
        <dbReference type="PROSITE" id="PS50222"/>
    </source>
</evidence>
<dbReference type="Proteomes" id="UP000238479">
    <property type="component" value="Chromosome 5"/>
</dbReference>
<feature type="transmembrane region" description="Helical" evidence="9">
    <location>
        <begin position="402"/>
        <end position="423"/>
    </location>
</feature>
<gene>
    <name evidence="12" type="ORF">RchiOBHm_Chr5g0010001</name>
</gene>
<evidence type="ECO:0000256" key="7">
    <source>
        <dbReference type="ARBA" id="ARBA00023065"/>
    </source>
</evidence>
<protein>
    <submittedName>
        <fullName evidence="12">Putative EF-hand domain pair protein</fullName>
    </submittedName>
</protein>
<keyword evidence="5" id="KW-0106">Calcium</keyword>
<reference evidence="12 13" key="1">
    <citation type="journal article" date="2018" name="Nat. Genet.">
        <title>The Rosa genome provides new insights in the design of modern roses.</title>
        <authorList>
            <person name="Bendahmane M."/>
        </authorList>
    </citation>
    <scope>NUCLEOTIDE SEQUENCE [LARGE SCALE GENOMIC DNA]</scope>
    <source>
        <strain evidence="13">cv. Old Blush</strain>
    </source>
</reference>
<evidence type="ECO:0000313" key="13">
    <source>
        <dbReference type="Proteomes" id="UP000238479"/>
    </source>
</evidence>
<evidence type="ECO:0000256" key="4">
    <source>
        <dbReference type="ARBA" id="ARBA00022692"/>
    </source>
</evidence>
<feature type="transmembrane region" description="Helical" evidence="9">
    <location>
        <begin position="508"/>
        <end position="526"/>
    </location>
</feature>
<keyword evidence="8 9" id="KW-0472">Membrane</keyword>
<dbReference type="InterPro" id="IPR004837">
    <property type="entry name" value="NaCa_Exmemb"/>
</dbReference>
<dbReference type="InterPro" id="IPR002048">
    <property type="entry name" value="EF_hand_dom"/>
</dbReference>
<feature type="transmembrane region" description="Helical" evidence="9">
    <location>
        <begin position="63"/>
        <end position="89"/>
    </location>
</feature>
<keyword evidence="3" id="KW-0050">Antiport</keyword>
<dbReference type="OrthoDB" id="26525at2759"/>
<feature type="transmembrane region" description="Helical" evidence="9">
    <location>
        <begin position="443"/>
        <end position="463"/>
    </location>
</feature>
<evidence type="ECO:0000313" key="12">
    <source>
        <dbReference type="EMBL" id="PRQ29082.1"/>
    </source>
</evidence>
<dbReference type="GO" id="GO:0015369">
    <property type="term" value="F:calcium:proton antiporter activity"/>
    <property type="evidence" value="ECO:0007669"/>
    <property type="project" value="TreeGrafter"/>
</dbReference>
<dbReference type="GO" id="GO:0006874">
    <property type="term" value="P:intracellular calcium ion homeostasis"/>
    <property type="evidence" value="ECO:0007669"/>
    <property type="project" value="TreeGrafter"/>
</dbReference>
<evidence type="ECO:0000256" key="9">
    <source>
        <dbReference type="SAM" id="Phobius"/>
    </source>
</evidence>
<dbReference type="PROSITE" id="PS00018">
    <property type="entry name" value="EF_HAND_1"/>
    <property type="match status" value="1"/>
</dbReference>
<dbReference type="InterPro" id="IPR004713">
    <property type="entry name" value="CaH_exchang"/>
</dbReference>
<dbReference type="PROSITE" id="PS50222">
    <property type="entry name" value="EF_HAND_2"/>
    <property type="match status" value="2"/>
</dbReference>
<feature type="domain" description="EF-hand" evidence="11">
    <location>
        <begin position="285"/>
        <end position="320"/>
    </location>
</feature>
<comment type="subcellular location">
    <subcellularLocation>
        <location evidence="1">Endomembrane system</location>
        <topology evidence="1">Multi-pass membrane protein</topology>
    </subcellularLocation>
</comment>
<feature type="transmembrane region" description="Helical" evidence="9">
    <location>
        <begin position="229"/>
        <end position="253"/>
    </location>
</feature>
<proteinExistence type="predicted"/>
<keyword evidence="7" id="KW-0406">Ion transport</keyword>
<dbReference type="SUPFAM" id="SSF47473">
    <property type="entry name" value="EF-hand"/>
    <property type="match status" value="1"/>
</dbReference>
<organism evidence="12 13">
    <name type="scientific">Rosa chinensis</name>
    <name type="common">China rose</name>
    <dbReference type="NCBI Taxonomy" id="74649"/>
    <lineage>
        <taxon>Eukaryota</taxon>
        <taxon>Viridiplantae</taxon>
        <taxon>Streptophyta</taxon>
        <taxon>Embryophyta</taxon>
        <taxon>Tracheophyta</taxon>
        <taxon>Spermatophyta</taxon>
        <taxon>Magnoliopsida</taxon>
        <taxon>eudicotyledons</taxon>
        <taxon>Gunneridae</taxon>
        <taxon>Pentapetalae</taxon>
        <taxon>rosids</taxon>
        <taxon>fabids</taxon>
        <taxon>Rosales</taxon>
        <taxon>Rosaceae</taxon>
        <taxon>Rosoideae</taxon>
        <taxon>Rosoideae incertae sedis</taxon>
        <taxon>Rosa</taxon>
    </lineage>
</organism>
<dbReference type="InterPro" id="IPR018247">
    <property type="entry name" value="EF_Hand_1_Ca_BS"/>
</dbReference>